<dbReference type="EMBL" id="QQWC01000005">
    <property type="protein sequence ID" value="REJ40225.1"/>
    <property type="molecule type" value="Genomic_DNA"/>
</dbReference>
<dbReference type="Proteomes" id="UP000256873">
    <property type="component" value="Unassembled WGS sequence"/>
</dbReference>
<dbReference type="Pfam" id="PF13385">
    <property type="entry name" value="Laminin_G_3"/>
    <property type="match status" value="1"/>
</dbReference>
<feature type="region of interest" description="Disordered" evidence="1">
    <location>
        <begin position="204"/>
        <end position="226"/>
    </location>
</feature>
<sequence>MTMSQTENTTSVKKDAIESVLAFDGIDDYVQLPAANTDYSQGFTVEAWVQHKSFRSWSRIIDFGNGAEKNSIVLGNVGKSNALGLHLFCNNGKHFIEAPNALEIGKWTHVAATIDKSGMGKLYKNGQLIQSKQLSLPDNLNRTLNYIGKSNWVNDGYFEGQMTEVRVWNIARPESEIKENMSQRLKGNETGLVGYWPLNEGSENIAKDKTSNGNNGTINGATWGKSELPITGTKESEIGKKPDVITGGNSPSKYGIADTRTNYYLVDTNKPINGNGEITGWNIWAENTSPVQLIIYRKEANTWSVVGKSEVKTPVIGLNEFSLTTPIKVNQGDFVGIYYPQAGSISYDKNTAPLGNLSGKVLFTSSGATATAFSDSVDRIYSLSVKGNVGEIPIKIEKTETANYGVIGVGTNNLLCSRDTLTSDWKEIPNSGAFVSIALMPDGKIVGVGTNKSLYTRDSLISDWKEVPNSGAVISVTVMPDGELVGVGANNRLYSRDSLTSDWKEIPNSGSVIAVTCSVPPKFTTPEPVPSDNTDQVSKPIKLGPTGGSISGTDFQILPKDTAPQSQLKKVFVNAG</sequence>
<name>A0A3E0KYK1_9CHRO</name>
<evidence type="ECO:0000313" key="3">
    <source>
        <dbReference type="Proteomes" id="UP000256873"/>
    </source>
</evidence>
<dbReference type="AlphaFoldDB" id="A0A3E0KYK1"/>
<comment type="caution">
    <text evidence="2">The sequence shown here is derived from an EMBL/GenBank/DDBJ whole genome shotgun (WGS) entry which is preliminary data.</text>
</comment>
<feature type="region of interest" description="Disordered" evidence="1">
    <location>
        <begin position="525"/>
        <end position="557"/>
    </location>
</feature>
<accession>A0A3E0KYK1</accession>
<feature type="compositionally biased region" description="Polar residues" evidence="1">
    <location>
        <begin position="211"/>
        <end position="220"/>
    </location>
</feature>
<dbReference type="Gene3D" id="2.60.120.200">
    <property type="match status" value="1"/>
</dbReference>
<dbReference type="InterPro" id="IPR013320">
    <property type="entry name" value="ConA-like_dom_sf"/>
</dbReference>
<dbReference type="SMART" id="SM00706">
    <property type="entry name" value="TECPR"/>
    <property type="match status" value="2"/>
</dbReference>
<dbReference type="SUPFAM" id="SSF49899">
    <property type="entry name" value="Concanavalin A-like lectins/glucanases"/>
    <property type="match status" value="1"/>
</dbReference>
<gene>
    <name evidence="2" type="ORF">DWQ54_17975</name>
</gene>
<organism evidence="2 3">
    <name type="scientific">Microcystis flos-aquae TF09</name>
    <dbReference type="NCBI Taxonomy" id="2060473"/>
    <lineage>
        <taxon>Bacteria</taxon>
        <taxon>Bacillati</taxon>
        <taxon>Cyanobacteriota</taxon>
        <taxon>Cyanophyceae</taxon>
        <taxon>Oscillatoriophycideae</taxon>
        <taxon>Chroococcales</taxon>
        <taxon>Microcystaceae</taxon>
        <taxon>Microcystis</taxon>
    </lineage>
</organism>
<evidence type="ECO:0000313" key="2">
    <source>
        <dbReference type="EMBL" id="REJ40225.1"/>
    </source>
</evidence>
<protein>
    <submittedName>
        <fullName evidence="2">LamG domain-containing protein</fullName>
    </submittedName>
</protein>
<evidence type="ECO:0000256" key="1">
    <source>
        <dbReference type="SAM" id="MobiDB-lite"/>
    </source>
</evidence>
<reference evidence="2 3" key="1">
    <citation type="submission" date="2017-10" db="EMBL/GenBank/DDBJ databases">
        <title>A large-scale comparative metagenomic study reveals the eutrophication-driven functional interactions in six Microcystis-epibionts communities.</title>
        <authorList>
            <person name="Li Q."/>
            <person name="Lin F."/>
        </authorList>
    </citation>
    <scope>NUCLEOTIDE SEQUENCE [LARGE SCALE GENOMIC DNA]</scope>
    <source>
        <strain evidence="2">TF09</strain>
    </source>
</reference>
<dbReference type="InterPro" id="IPR006624">
    <property type="entry name" value="Beta-propeller_rpt_TECPR"/>
</dbReference>
<proteinExistence type="predicted"/>